<evidence type="ECO:0000256" key="2">
    <source>
        <dbReference type="ARBA" id="ARBA00022898"/>
    </source>
</evidence>
<dbReference type="AlphaFoldDB" id="U7R3N2"/>
<name>U7R3N2_PHOTE</name>
<comment type="similarity">
    <text evidence="3">Belongs to the class-III pyridoxal-phosphate-dependent aminotransferase family.</text>
</comment>
<protein>
    <recommendedName>
        <fullName evidence="6">Glutamate-1-semialdehyde 2,1-aminomutase</fullName>
    </recommendedName>
</protein>
<dbReference type="InterPro" id="IPR005814">
    <property type="entry name" value="Aminotrans_3"/>
</dbReference>
<evidence type="ECO:0000256" key="3">
    <source>
        <dbReference type="RuleBase" id="RU003560"/>
    </source>
</evidence>
<comment type="caution">
    <text evidence="4">The sequence shown here is derived from an EMBL/GenBank/DDBJ whole genome shotgun (WGS) entry which is preliminary data.</text>
</comment>
<proteinExistence type="inferred from homology"/>
<dbReference type="InterPro" id="IPR015422">
    <property type="entry name" value="PyrdxlP-dep_Trfase_small"/>
</dbReference>
<dbReference type="SUPFAM" id="SSF53383">
    <property type="entry name" value="PLP-dependent transferases"/>
    <property type="match status" value="1"/>
</dbReference>
<dbReference type="Pfam" id="PF00202">
    <property type="entry name" value="Aminotran_3"/>
    <property type="match status" value="1"/>
</dbReference>
<dbReference type="InterPro" id="IPR015421">
    <property type="entry name" value="PyrdxlP-dep_Trfase_major"/>
</dbReference>
<dbReference type="InterPro" id="IPR015424">
    <property type="entry name" value="PyrdxlP-dep_Trfase"/>
</dbReference>
<evidence type="ECO:0000313" key="4">
    <source>
        <dbReference type="EMBL" id="ERT14543.1"/>
    </source>
</evidence>
<dbReference type="Gene3D" id="3.40.640.10">
    <property type="entry name" value="Type I PLP-dependent aspartate aminotransferase-like (Major domain)"/>
    <property type="match status" value="1"/>
</dbReference>
<keyword evidence="2 3" id="KW-0663">Pyridoxal phosphate</keyword>
<organism evidence="4 5">
    <name type="scientific">Photorhabdus temperata J3</name>
    <dbReference type="NCBI Taxonomy" id="1389415"/>
    <lineage>
        <taxon>Bacteria</taxon>
        <taxon>Pseudomonadati</taxon>
        <taxon>Pseudomonadota</taxon>
        <taxon>Gammaproteobacteria</taxon>
        <taxon>Enterobacterales</taxon>
        <taxon>Morganellaceae</taxon>
        <taxon>Photorhabdus</taxon>
    </lineage>
</organism>
<dbReference type="Proteomes" id="UP000017133">
    <property type="component" value="Unassembled WGS sequence"/>
</dbReference>
<evidence type="ECO:0000256" key="1">
    <source>
        <dbReference type="ARBA" id="ARBA00001933"/>
    </source>
</evidence>
<reference evidence="4 5" key="1">
    <citation type="submission" date="2013-10" db="EMBL/GenBank/DDBJ databases">
        <title>Whole Genome Shotgun Sequence of Photorhabdus temperata J3.</title>
        <authorList>
            <person name="Park G.-S."/>
            <person name="Hong S.-J."/>
            <person name="Shin J.-H."/>
        </authorList>
    </citation>
    <scope>NUCLEOTIDE SEQUENCE [LARGE SCALE GENOMIC DNA]</scope>
    <source>
        <strain evidence="4 5">J3</strain>
    </source>
</reference>
<comment type="cofactor">
    <cofactor evidence="1">
        <name>pyridoxal 5'-phosphate</name>
        <dbReference type="ChEBI" id="CHEBI:597326"/>
    </cofactor>
</comment>
<dbReference type="GO" id="GO:0008483">
    <property type="term" value="F:transaminase activity"/>
    <property type="evidence" value="ECO:0007669"/>
    <property type="project" value="InterPro"/>
</dbReference>
<evidence type="ECO:0008006" key="6">
    <source>
        <dbReference type="Google" id="ProtNLM"/>
    </source>
</evidence>
<keyword evidence="5" id="KW-1185">Reference proteome</keyword>
<gene>
    <name evidence="4" type="ORF">O185_02980</name>
</gene>
<dbReference type="RefSeq" id="WP_023043703.1">
    <property type="nucleotide sequence ID" value="NZ_AXDT01000025.1"/>
</dbReference>
<dbReference type="PANTHER" id="PTHR43713:SF3">
    <property type="entry name" value="GLUTAMATE-1-SEMIALDEHYDE 2,1-AMINOMUTASE 1, CHLOROPLASTIC-RELATED"/>
    <property type="match status" value="1"/>
</dbReference>
<dbReference type="PANTHER" id="PTHR43713">
    <property type="entry name" value="GLUTAMATE-1-SEMIALDEHYDE 2,1-AMINOMUTASE"/>
    <property type="match status" value="1"/>
</dbReference>
<dbReference type="GO" id="GO:0030170">
    <property type="term" value="F:pyridoxal phosphate binding"/>
    <property type="evidence" value="ECO:0007669"/>
    <property type="project" value="InterPro"/>
</dbReference>
<dbReference type="EMBL" id="AXDT01000025">
    <property type="protein sequence ID" value="ERT14543.1"/>
    <property type="molecule type" value="Genomic_DNA"/>
</dbReference>
<sequence>MIKFNETRVGNVLAGWNHLSVIGPIQIRNASGSRIQLSSGEWYDDYIMGWGSCFLGHDSSVIRKSITDALSRGFLQQYETEKHQLLSERFCAAIPCAEKLRLVNSGLEATMYATRIARAVTGKRIIFKFEGHFHGLNDTLTWNIDSSPRSGSMLSNGNGELERLEGTVGIPPELGQLTVPLPWNDLNAVQKAFETYSGDVAGIILEPIALNIGCIKPDEGFLQNLRMLATKHKALLIFDEVLTGFRANIGGAQKDYGVIPDIATYGKAFGGGMPIAGIAGKAEYMDVIAPRGPVQISGTNTGRYLSVSAALAVIEHLEDGAAYQHVAGLESQLIKNLREIFNKHNIPCHIDGYGGRVGVHIGTSMRPKTMKDIEQTYPVKFAHKLFRMLSTEYSLYGFLLPLTYCPEPVTLSALHTAEMIDSACDRLDSALTRLEYHDN</sequence>
<accession>U7R3N2</accession>
<dbReference type="PATRIC" id="fig|1389415.4.peg.587"/>
<dbReference type="Gene3D" id="3.90.1150.10">
    <property type="entry name" value="Aspartate Aminotransferase, domain 1"/>
    <property type="match status" value="1"/>
</dbReference>
<evidence type="ECO:0000313" key="5">
    <source>
        <dbReference type="Proteomes" id="UP000017133"/>
    </source>
</evidence>